<evidence type="ECO:0008006" key="4">
    <source>
        <dbReference type="Google" id="ProtNLM"/>
    </source>
</evidence>
<sequence length="852" mass="99489">MSEQEDRPKKKVANYSSTRSPTTQRNKFKFNPIEKKNNNNKNIGKNTTENSSVSQGETQSESFNTRRNNTQLKETTWKDENILKDEQNIINLEEDNFNNNSNIVTNWKGKQKVVDNDTTTFGAKKYKIWTFVLRIPDKTIRDKIEKIKKSFREVTELITVNSEVFNRQRMISVFFDNKEKMNTAKKINISADTTKPSYMHRAVIFKRNLQRNIMHGIKLWDISIGMKYKELVFEISSTFGDIERMNLRTNDMWQSAVIIFKEKNNAEKILENWNIIISDDSPLNFTAEMLKSRRKFTAKVIGLSIGITARELIPTIEKVKAKTCYFPKTRTSYRHKGETIVSFVSHEARNTALNTSWNDENITTTIKVVDFTTKTCHRYYSIEHLISNCPLTKRDAEFKEKKANSLEKFGAIYKKYNPRYLATIRIATLNIQTGNTTYVNVAKKNRFNKFAPIGDTNDRLSRIESLLLEVSERLTALEEHVWNKTNANFEQDLFDSDDDDDMDKDFVEQENSNPLININNNNNNNNSSINSNLSGNSNKTSEKMTMCVNANIVGISETNIKENGKKWFIEDSSKYRIHWSSMGRAITIDLVLLKKTIIRFIQMYFSNKKTKRVSLLNQVNNWCSEAKRKQYKLIIAGDFNAVPVPNLDRNNNNVTETPECEIFSSLTSKDLIDSYRILYPDQDNLEAITDSNHKWLDVKIKKNWRITRNKELIGNTANYKTLNKNWETFKNIITEVANRAMSKNKMLKRNKVVKKNTLKIFKIAKSINKIYRFVIVNKHKSFKWIQEQTKIVQEKTKLINFNYSIKKLFKENNSIPKLIDALRAESLHYQGIVRMKKKKETLQCIQKAIERR</sequence>
<feature type="compositionally biased region" description="Low complexity" evidence="1">
    <location>
        <begin position="39"/>
        <end position="50"/>
    </location>
</feature>
<accession>A0A397J7D9</accession>
<feature type="region of interest" description="Disordered" evidence="1">
    <location>
        <begin position="1"/>
        <end position="73"/>
    </location>
</feature>
<name>A0A397J7D9_9GLOM</name>
<evidence type="ECO:0000313" key="3">
    <source>
        <dbReference type="Proteomes" id="UP000266861"/>
    </source>
</evidence>
<dbReference type="Gene3D" id="3.60.10.10">
    <property type="entry name" value="Endonuclease/exonuclease/phosphatase"/>
    <property type="match status" value="1"/>
</dbReference>
<dbReference type="InterPro" id="IPR036691">
    <property type="entry name" value="Endo/exonu/phosph_ase_sf"/>
</dbReference>
<reference evidence="2 3" key="1">
    <citation type="submission" date="2018-08" db="EMBL/GenBank/DDBJ databases">
        <title>Genome and evolution of the arbuscular mycorrhizal fungus Diversispora epigaea (formerly Glomus versiforme) and its bacterial endosymbionts.</title>
        <authorList>
            <person name="Sun X."/>
            <person name="Fei Z."/>
            <person name="Harrison M."/>
        </authorList>
    </citation>
    <scope>NUCLEOTIDE SEQUENCE [LARGE SCALE GENOMIC DNA]</scope>
    <source>
        <strain evidence="2 3">IT104</strain>
    </source>
</reference>
<proteinExistence type="predicted"/>
<keyword evidence="3" id="KW-1185">Reference proteome</keyword>
<dbReference type="Proteomes" id="UP000266861">
    <property type="component" value="Unassembled WGS sequence"/>
</dbReference>
<feature type="compositionally biased region" description="Polar residues" evidence="1">
    <location>
        <begin position="14"/>
        <end position="25"/>
    </location>
</feature>
<comment type="caution">
    <text evidence="2">The sequence shown here is derived from an EMBL/GenBank/DDBJ whole genome shotgun (WGS) entry which is preliminary data.</text>
</comment>
<dbReference type="STRING" id="1348612.A0A397J7D9"/>
<feature type="compositionally biased region" description="Polar residues" evidence="1">
    <location>
        <begin position="51"/>
        <end position="73"/>
    </location>
</feature>
<dbReference type="SUPFAM" id="SSF56219">
    <property type="entry name" value="DNase I-like"/>
    <property type="match status" value="1"/>
</dbReference>
<evidence type="ECO:0000313" key="2">
    <source>
        <dbReference type="EMBL" id="RHZ80903.1"/>
    </source>
</evidence>
<evidence type="ECO:0000256" key="1">
    <source>
        <dbReference type="SAM" id="MobiDB-lite"/>
    </source>
</evidence>
<organism evidence="2 3">
    <name type="scientific">Diversispora epigaea</name>
    <dbReference type="NCBI Taxonomy" id="1348612"/>
    <lineage>
        <taxon>Eukaryota</taxon>
        <taxon>Fungi</taxon>
        <taxon>Fungi incertae sedis</taxon>
        <taxon>Mucoromycota</taxon>
        <taxon>Glomeromycotina</taxon>
        <taxon>Glomeromycetes</taxon>
        <taxon>Diversisporales</taxon>
        <taxon>Diversisporaceae</taxon>
        <taxon>Diversispora</taxon>
    </lineage>
</organism>
<gene>
    <name evidence="2" type="ORF">Glove_130g203</name>
</gene>
<protein>
    <recommendedName>
        <fullName evidence="4">Endonuclease/exonuclease/phosphatase domain-containing protein</fullName>
    </recommendedName>
</protein>
<dbReference type="OrthoDB" id="418748at2759"/>
<dbReference type="AlphaFoldDB" id="A0A397J7D9"/>
<dbReference type="EMBL" id="PQFF01000121">
    <property type="protein sequence ID" value="RHZ80903.1"/>
    <property type="molecule type" value="Genomic_DNA"/>
</dbReference>